<sequence length="132" mass="14243">MAVTPGSVSTPASCPPRRISDGVCLGTTVSDTHAVSAGTAGSTFLSSPFPDEDRVEERIDSRVVRQRQQSLKAEGGGALKFPSPLAIRKAEESGQTAWPVCPFRDHTTRVRGRQGHNRFYSYRGGPPIVYGR</sequence>
<dbReference type="EMBL" id="CM055733">
    <property type="protein sequence ID" value="KAJ8010030.1"/>
    <property type="molecule type" value="Genomic_DNA"/>
</dbReference>
<name>A0ACC2H2W4_DALPE</name>
<keyword evidence="2" id="KW-1185">Reference proteome</keyword>
<gene>
    <name evidence="1" type="ORF">DPEC_G00070750</name>
</gene>
<evidence type="ECO:0000313" key="1">
    <source>
        <dbReference type="EMBL" id="KAJ8010030.1"/>
    </source>
</evidence>
<accession>A0ACC2H2W4</accession>
<comment type="caution">
    <text evidence="1">The sequence shown here is derived from an EMBL/GenBank/DDBJ whole genome shotgun (WGS) entry which is preliminary data.</text>
</comment>
<protein>
    <submittedName>
        <fullName evidence="1">Uncharacterized protein</fullName>
    </submittedName>
</protein>
<proteinExistence type="predicted"/>
<reference evidence="1" key="1">
    <citation type="submission" date="2021-05" db="EMBL/GenBank/DDBJ databases">
        <authorList>
            <person name="Pan Q."/>
            <person name="Jouanno E."/>
            <person name="Zahm M."/>
            <person name="Klopp C."/>
            <person name="Cabau C."/>
            <person name="Louis A."/>
            <person name="Berthelot C."/>
            <person name="Parey E."/>
            <person name="Roest Crollius H."/>
            <person name="Montfort J."/>
            <person name="Robinson-Rechavi M."/>
            <person name="Bouchez O."/>
            <person name="Lampietro C."/>
            <person name="Lopez Roques C."/>
            <person name="Donnadieu C."/>
            <person name="Postlethwait J."/>
            <person name="Bobe J."/>
            <person name="Dillon D."/>
            <person name="Chandos A."/>
            <person name="von Hippel F."/>
            <person name="Guiguen Y."/>
        </authorList>
    </citation>
    <scope>NUCLEOTIDE SEQUENCE</scope>
    <source>
        <strain evidence="1">YG-Jan2019</strain>
    </source>
</reference>
<evidence type="ECO:0000313" key="2">
    <source>
        <dbReference type="Proteomes" id="UP001157502"/>
    </source>
</evidence>
<organism evidence="1 2">
    <name type="scientific">Dallia pectoralis</name>
    <name type="common">Alaska blackfish</name>
    <dbReference type="NCBI Taxonomy" id="75939"/>
    <lineage>
        <taxon>Eukaryota</taxon>
        <taxon>Metazoa</taxon>
        <taxon>Chordata</taxon>
        <taxon>Craniata</taxon>
        <taxon>Vertebrata</taxon>
        <taxon>Euteleostomi</taxon>
        <taxon>Actinopterygii</taxon>
        <taxon>Neopterygii</taxon>
        <taxon>Teleostei</taxon>
        <taxon>Protacanthopterygii</taxon>
        <taxon>Esociformes</taxon>
        <taxon>Umbridae</taxon>
        <taxon>Dallia</taxon>
    </lineage>
</organism>
<dbReference type="Proteomes" id="UP001157502">
    <property type="component" value="Chromosome 6"/>
</dbReference>